<dbReference type="KEGG" id="ocy:OSSY52_15080"/>
<evidence type="ECO:0000256" key="7">
    <source>
        <dbReference type="PIRSR" id="PIRSR602481-1"/>
    </source>
</evidence>
<accession>A0A7G1G8S2</accession>
<dbReference type="PANTHER" id="PTHR33202">
    <property type="entry name" value="ZINC UPTAKE REGULATION PROTEIN"/>
    <property type="match status" value="1"/>
</dbReference>
<dbReference type="CDD" id="cd07153">
    <property type="entry name" value="Fur_like"/>
    <property type="match status" value="1"/>
</dbReference>
<sequence>MFKTREQIVETLKRNKIHPTPNRVLIAEIILNATNHPSTDEIHLTLTKRGKNISFTSVYNIIKVLQKANLIKELKYSERSRFDPNLKPHSHFICEICGKVYDVDGEQNISVPNEIMGMKVNEVEVIYRGICNNCKSN</sequence>
<keyword evidence="3 7" id="KW-0862">Zinc</keyword>
<dbReference type="GO" id="GO:1900376">
    <property type="term" value="P:regulation of secondary metabolite biosynthetic process"/>
    <property type="evidence" value="ECO:0007669"/>
    <property type="project" value="TreeGrafter"/>
</dbReference>
<dbReference type="GO" id="GO:0000976">
    <property type="term" value="F:transcription cis-regulatory region binding"/>
    <property type="evidence" value="ECO:0007669"/>
    <property type="project" value="TreeGrafter"/>
</dbReference>
<evidence type="ECO:0000256" key="4">
    <source>
        <dbReference type="ARBA" id="ARBA00023015"/>
    </source>
</evidence>
<dbReference type="Pfam" id="PF01475">
    <property type="entry name" value="FUR"/>
    <property type="match status" value="1"/>
</dbReference>
<dbReference type="EMBL" id="AP018712">
    <property type="protein sequence ID" value="BBE31367.1"/>
    <property type="molecule type" value="Genomic_DNA"/>
</dbReference>
<evidence type="ECO:0000256" key="1">
    <source>
        <dbReference type="ARBA" id="ARBA00007957"/>
    </source>
</evidence>
<dbReference type="Gene3D" id="1.10.10.10">
    <property type="entry name" value="Winged helix-like DNA-binding domain superfamily/Winged helix DNA-binding domain"/>
    <property type="match status" value="1"/>
</dbReference>
<dbReference type="GO" id="GO:0045892">
    <property type="term" value="P:negative regulation of DNA-templated transcription"/>
    <property type="evidence" value="ECO:0007669"/>
    <property type="project" value="TreeGrafter"/>
</dbReference>
<dbReference type="PANTHER" id="PTHR33202:SF7">
    <property type="entry name" value="FERRIC UPTAKE REGULATION PROTEIN"/>
    <property type="match status" value="1"/>
</dbReference>
<feature type="binding site" evidence="7">
    <location>
        <position position="134"/>
    </location>
    <ligand>
        <name>Zn(2+)</name>
        <dbReference type="ChEBI" id="CHEBI:29105"/>
    </ligand>
</feature>
<evidence type="ECO:0000256" key="2">
    <source>
        <dbReference type="ARBA" id="ARBA00022491"/>
    </source>
</evidence>
<dbReference type="InterPro" id="IPR002481">
    <property type="entry name" value="FUR"/>
</dbReference>
<dbReference type="SUPFAM" id="SSF46785">
    <property type="entry name" value="Winged helix' DNA-binding domain"/>
    <property type="match status" value="1"/>
</dbReference>
<feature type="binding site" evidence="7">
    <location>
        <position position="131"/>
    </location>
    <ligand>
        <name>Zn(2+)</name>
        <dbReference type="ChEBI" id="CHEBI:29105"/>
    </ligand>
</feature>
<dbReference type="InterPro" id="IPR036388">
    <property type="entry name" value="WH-like_DNA-bd_sf"/>
</dbReference>
<dbReference type="AlphaFoldDB" id="A0A7G1G8S2"/>
<dbReference type="InParanoid" id="A0A7G1G8S2"/>
<dbReference type="InterPro" id="IPR036390">
    <property type="entry name" value="WH_DNA-bd_sf"/>
</dbReference>
<keyword evidence="9" id="KW-1185">Reference proteome</keyword>
<evidence type="ECO:0000256" key="3">
    <source>
        <dbReference type="ARBA" id="ARBA00022833"/>
    </source>
</evidence>
<protein>
    <submittedName>
        <fullName evidence="8">Transcriptional repressor</fullName>
    </submittedName>
</protein>
<dbReference type="FunCoup" id="A0A7G1G8S2">
    <property type="interactions" value="236"/>
</dbReference>
<keyword evidence="6" id="KW-0804">Transcription</keyword>
<dbReference type="GO" id="GO:0003700">
    <property type="term" value="F:DNA-binding transcription factor activity"/>
    <property type="evidence" value="ECO:0007669"/>
    <property type="project" value="InterPro"/>
</dbReference>
<keyword evidence="4" id="KW-0805">Transcription regulation</keyword>
<organism evidence="8 9">
    <name type="scientific">Tepiditoga spiralis</name>
    <dbReference type="NCBI Taxonomy" id="2108365"/>
    <lineage>
        <taxon>Bacteria</taxon>
        <taxon>Thermotogati</taxon>
        <taxon>Thermotogota</taxon>
        <taxon>Thermotogae</taxon>
        <taxon>Petrotogales</taxon>
        <taxon>Petrotogaceae</taxon>
        <taxon>Tepiditoga</taxon>
    </lineage>
</organism>
<keyword evidence="2" id="KW-0678">Repressor</keyword>
<keyword evidence="5" id="KW-0238">DNA-binding</keyword>
<comment type="similarity">
    <text evidence="1">Belongs to the Fur family.</text>
</comment>
<dbReference type="InterPro" id="IPR043135">
    <property type="entry name" value="Fur_C"/>
</dbReference>
<gene>
    <name evidence="8" type="ORF">OSSY52_15080</name>
</gene>
<evidence type="ECO:0000256" key="5">
    <source>
        <dbReference type="ARBA" id="ARBA00023125"/>
    </source>
</evidence>
<proteinExistence type="inferred from homology"/>
<keyword evidence="7" id="KW-0479">Metal-binding</keyword>
<dbReference type="GO" id="GO:0008270">
    <property type="term" value="F:zinc ion binding"/>
    <property type="evidence" value="ECO:0007669"/>
    <property type="project" value="TreeGrafter"/>
</dbReference>
<dbReference type="Gene3D" id="3.30.1490.190">
    <property type="match status" value="1"/>
</dbReference>
<dbReference type="Proteomes" id="UP000516361">
    <property type="component" value="Chromosome"/>
</dbReference>
<feature type="binding site" evidence="7">
    <location>
        <position position="97"/>
    </location>
    <ligand>
        <name>Zn(2+)</name>
        <dbReference type="ChEBI" id="CHEBI:29105"/>
    </ligand>
</feature>
<evidence type="ECO:0000256" key="6">
    <source>
        <dbReference type="ARBA" id="ARBA00023163"/>
    </source>
</evidence>
<reference evidence="8 9" key="1">
    <citation type="submission" date="2018-06" db="EMBL/GenBank/DDBJ databases">
        <title>Genome sequencing of Oceanotoga sp. sy52.</title>
        <authorList>
            <person name="Mori K."/>
        </authorList>
    </citation>
    <scope>NUCLEOTIDE SEQUENCE [LARGE SCALE GENOMIC DNA]</scope>
    <source>
        <strain evidence="9">sy52</strain>
    </source>
</reference>
<comment type="cofactor">
    <cofactor evidence="7">
        <name>Zn(2+)</name>
        <dbReference type="ChEBI" id="CHEBI:29105"/>
    </cofactor>
    <text evidence="7">Binds 1 zinc ion per subunit.</text>
</comment>
<feature type="binding site" evidence="7">
    <location>
        <position position="94"/>
    </location>
    <ligand>
        <name>Zn(2+)</name>
        <dbReference type="ChEBI" id="CHEBI:29105"/>
    </ligand>
</feature>
<dbReference type="RefSeq" id="WP_190613860.1">
    <property type="nucleotide sequence ID" value="NZ_AP018712.1"/>
</dbReference>
<name>A0A7G1G8S2_9BACT</name>
<evidence type="ECO:0000313" key="8">
    <source>
        <dbReference type="EMBL" id="BBE31367.1"/>
    </source>
</evidence>
<evidence type="ECO:0000313" key="9">
    <source>
        <dbReference type="Proteomes" id="UP000516361"/>
    </source>
</evidence>